<evidence type="ECO:0000313" key="2">
    <source>
        <dbReference type="Proteomes" id="UP000245535"/>
    </source>
</evidence>
<evidence type="ECO:0008006" key="3">
    <source>
        <dbReference type="Google" id="ProtNLM"/>
    </source>
</evidence>
<organism evidence="1 2">
    <name type="scientific">Sediminitomix flava</name>
    <dbReference type="NCBI Taxonomy" id="379075"/>
    <lineage>
        <taxon>Bacteria</taxon>
        <taxon>Pseudomonadati</taxon>
        <taxon>Bacteroidota</taxon>
        <taxon>Cytophagia</taxon>
        <taxon>Cytophagales</taxon>
        <taxon>Flammeovirgaceae</taxon>
        <taxon>Sediminitomix</taxon>
    </lineage>
</organism>
<gene>
    <name evidence="1" type="ORF">BC781_102480</name>
</gene>
<name>A0A315ZCV9_SEDFL</name>
<dbReference type="AlphaFoldDB" id="A0A315ZCV9"/>
<dbReference type="EMBL" id="QGDO01000002">
    <property type="protein sequence ID" value="PWJ42933.1"/>
    <property type="molecule type" value="Genomic_DNA"/>
</dbReference>
<keyword evidence="2" id="KW-1185">Reference proteome</keyword>
<proteinExistence type="predicted"/>
<sequence length="162" mass="17493">MQNDEPSKFGIGLGAGWNAPYGTGVQLNLSVSPNLDLNAGIGLSMAGAKRGIGTRYYFTPNANSVFLGASMSWSTGLDNLEVNVNEEYGYYILEEGSTFQFSGGYKFDFGKRFMILSMGYGVLTSGGEAVFQEGVQDITQDFANLMSPRGLEVSCTIVFRIN</sequence>
<evidence type="ECO:0000313" key="1">
    <source>
        <dbReference type="EMBL" id="PWJ42933.1"/>
    </source>
</evidence>
<dbReference type="Proteomes" id="UP000245535">
    <property type="component" value="Unassembled WGS sequence"/>
</dbReference>
<dbReference type="RefSeq" id="WP_109617052.1">
    <property type="nucleotide sequence ID" value="NZ_QGDO01000002.1"/>
</dbReference>
<protein>
    <recommendedName>
        <fullName evidence="3">Outer membrane protein with beta-barrel domain</fullName>
    </recommendedName>
</protein>
<dbReference type="OrthoDB" id="885777at2"/>
<reference evidence="1 2" key="1">
    <citation type="submission" date="2018-03" db="EMBL/GenBank/DDBJ databases">
        <title>Genomic Encyclopedia of Archaeal and Bacterial Type Strains, Phase II (KMG-II): from individual species to whole genera.</title>
        <authorList>
            <person name="Goeker M."/>
        </authorList>
    </citation>
    <scope>NUCLEOTIDE SEQUENCE [LARGE SCALE GENOMIC DNA]</scope>
    <source>
        <strain evidence="1 2">DSM 28229</strain>
    </source>
</reference>
<comment type="caution">
    <text evidence="1">The sequence shown here is derived from an EMBL/GenBank/DDBJ whole genome shotgun (WGS) entry which is preliminary data.</text>
</comment>
<accession>A0A315ZCV9</accession>